<feature type="signal peptide" evidence="2">
    <location>
        <begin position="1"/>
        <end position="20"/>
    </location>
</feature>
<sequence length="316" mass="34460">MNSRAVIVLHGLSLTGPALHVCSPGVVSELLQLARLQHFKNRSKVELFHGSRGRARSLLKNRVLMGSHVPLDVHLLLDGILHGLPVWSECTGPQWTPPQSLGLKFMLEFQPVQYGSTGAQIALGILQPTHFAMSVTKGDLTAPYGMGKESDGNDTSLIPLVKLEKQQNTIWRKIVLRGTVDSLKGSEALQRDLNKLERWAITSLVELNKDKYWILHLGWGNPGCTVRLGNERVESSTAERDPDVLVSGKLNLSQQCPGSQEGRPCPGVHQAQNHQLGERGDSPALLWGGLTSSPEGSFGCCKLEDSVLIIPKIASK</sequence>
<gene>
    <name evidence="3" type="ORF">DUI87_05133</name>
</gene>
<feature type="chain" id="PRO_5018209661" evidence="2">
    <location>
        <begin position="21"/>
        <end position="316"/>
    </location>
</feature>
<comment type="caution">
    <text evidence="3">The sequence shown here is derived from an EMBL/GenBank/DDBJ whole genome shotgun (WGS) entry which is preliminary data.</text>
</comment>
<protein>
    <submittedName>
        <fullName evidence="3">Uncharacterized protein</fullName>
    </submittedName>
</protein>
<evidence type="ECO:0000256" key="1">
    <source>
        <dbReference type="SAM" id="MobiDB-lite"/>
    </source>
</evidence>
<dbReference type="EMBL" id="QRBI01000097">
    <property type="protein sequence ID" value="RMC18251.1"/>
    <property type="molecule type" value="Genomic_DNA"/>
</dbReference>
<feature type="region of interest" description="Disordered" evidence="1">
    <location>
        <begin position="257"/>
        <end position="276"/>
    </location>
</feature>
<proteinExistence type="predicted"/>
<dbReference type="STRING" id="333673.A0A3M0KZV8"/>
<keyword evidence="2" id="KW-0732">Signal</keyword>
<name>A0A3M0KZV8_HIRRU</name>
<reference evidence="3 4" key="1">
    <citation type="submission" date="2018-07" db="EMBL/GenBank/DDBJ databases">
        <title>A high quality draft genome assembly of the barn swallow (H. rustica rustica).</title>
        <authorList>
            <person name="Formenti G."/>
            <person name="Chiara M."/>
            <person name="Poveda L."/>
            <person name="Francoijs K.-J."/>
            <person name="Bonisoli-Alquati A."/>
            <person name="Canova L."/>
            <person name="Gianfranceschi L."/>
            <person name="Horner D.S."/>
            <person name="Saino N."/>
        </authorList>
    </citation>
    <scope>NUCLEOTIDE SEQUENCE [LARGE SCALE GENOMIC DNA]</scope>
    <source>
        <strain evidence="3">Chelidonia</strain>
        <tissue evidence="3">Blood</tissue>
    </source>
</reference>
<evidence type="ECO:0000313" key="3">
    <source>
        <dbReference type="EMBL" id="RMC18251.1"/>
    </source>
</evidence>
<dbReference type="AlphaFoldDB" id="A0A3M0KZV8"/>
<evidence type="ECO:0000256" key="2">
    <source>
        <dbReference type="SAM" id="SignalP"/>
    </source>
</evidence>
<keyword evidence="4" id="KW-1185">Reference proteome</keyword>
<dbReference type="Proteomes" id="UP000269221">
    <property type="component" value="Unassembled WGS sequence"/>
</dbReference>
<accession>A0A3M0KZV8</accession>
<evidence type="ECO:0000313" key="4">
    <source>
        <dbReference type="Proteomes" id="UP000269221"/>
    </source>
</evidence>
<organism evidence="3 4">
    <name type="scientific">Hirundo rustica rustica</name>
    <dbReference type="NCBI Taxonomy" id="333673"/>
    <lineage>
        <taxon>Eukaryota</taxon>
        <taxon>Metazoa</taxon>
        <taxon>Chordata</taxon>
        <taxon>Craniata</taxon>
        <taxon>Vertebrata</taxon>
        <taxon>Euteleostomi</taxon>
        <taxon>Archelosauria</taxon>
        <taxon>Archosauria</taxon>
        <taxon>Dinosauria</taxon>
        <taxon>Saurischia</taxon>
        <taxon>Theropoda</taxon>
        <taxon>Coelurosauria</taxon>
        <taxon>Aves</taxon>
        <taxon>Neognathae</taxon>
        <taxon>Neoaves</taxon>
        <taxon>Telluraves</taxon>
        <taxon>Australaves</taxon>
        <taxon>Passeriformes</taxon>
        <taxon>Sylvioidea</taxon>
        <taxon>Hirundinidae</taxon>
        <taxon>Hirundo</taxon>
    </lineage>
</organism>